<protein>
    <submittedName>
        <fullName evidence="2">ECF transporter S component</fullName>
    </submittedName>
</protein>
<keyword evidence="1" id="KW-0812">Transmembrane</keyword>
<keyword evidence="3" id="KW-1185">Reference proteome</keyword>
<reference evidence="2 3" key="1">
    <citation type="journal article" date="2022" name="Genome Biol. Evol.">
        <title>Host diet, physiology and behaviors set the stage for Lachnospiraceae cladogenesis.</title>
        <authorList>
            <person name="Vera-Ponce De Leon A."/>
            <person name="Schneider M."/>
            <person name="Jahnes B.C."/>
            <person name="Sadowski V."/>
            <person name="Camuy-Velez L.A."/>
            <person name="Duan J."/>
            <person name="Sabree Z.L."/>
        </authorList>
    </citation>
    <scope>NUCLEOTIDE SEQUENCE [LARGE SCALE GENOMIC DNA]</scope>
    <source>
        <strain evidence="2 3">PAL113</strain>
    </source>
</reference>
<keyword evidence="1" id="KW-1133">Transmembrane helix</keyword>
<dbReference type="EMBL" id="JAMZFW010000025">
    <property type="protein sequence ID" value="MCP1103384.1"/>
    <property type="molecule type" value="Genomic_DNA"/>
</dbReference>
<sequence length="194" mass="21356">MRMNNKINKMIISAMMMAVGFILPFFTGQIPEVGSMLLPMHIPVFLCGLICGWRYGLVIGAALPILRSIVFGMPIMFPMAISMAFELAAYGMIAGFLYNHSKWKCIKSLYKSLILAMIAGRFVWGIIQGILLGIGGNAFTWKMFLSGTLMGSIPGIIVQLLFIPAIMVALDKTKIVPFSKMHKNSGERKDGVES</sequence>
<feature type="transmembrane region" description="Helical" evidence="1">
    <location>
        <begin position="144"/>
        <end position="170"/>
    </location>
</feature>
<accession>A0ABT1EC13</accession>
<evidence type="ECO:0000313" key="2">
    <source>
        <dbReference type="EMBL" id="MCP1103384.1"/>
    </source>
</evidence>
<organism evidence="2 3">
    <name type="scientific">Aequitasia blattaphilus</name>
    <dbReference type="NCBI Taxonomy" id="2949332"/>
    <lineage>
        <taxon>Bacteria</taxon>
        <taxon>Bacillati</taxon>
        <taxon>Bacillota</taxon>
        <taxon>Clostridia</taxon>
        <taxon>Lachnospirales</taxon>
        <taxon>Lachnospiraceae</taxon>
        <taxon>Aequitasia</taxon>
    </lineage>
</organism>
<comment type="caution">
    <text evidence="2">The sequence shown here is derived from an EMBL/GenBank/DDBJ whole genome shotgun (WGS) entry which is preliminary data.</text>
</comment>
<feature type="transmembrane region" description="Helical" evidence="1">
    <location>
        <begin position="12"/>
        <end position="30"/>
    </location>
</feature>
<gene>
    <name evidence="2" type="ORF">NK125_13330</name>
</gene>
<feature type="transmembrane region" description="Helical" evidence="1">
    <location>
        <begin position="75"/>
        <end position="98"/>
    </location>
</feature>
<dbReference type="Pfam" id="PF12822">
    <property type="entry name" value="ECF_trnsprt"/>
    <property type="match status" value="1"/>
</dbReference>
<keyword evidence="1" id="KW-0472">Membrane</keyword>
<dbReference type="Proteomes" id="UP001523566">
    <property type="component" value="Unassembled WGS sequence"/>
</dbReference>
<name>A0ABT1EC13_9FIRM</name>
<feature type="transmembrane region" description="Helical" evidence="1">
    <location>
        <begin position="110"/>
        <end position="132"/>
    </location>
</feature>
<feature type="transmembrane region" description="Helical" evidence="1">
    <location>
        <begin position="42"/>
        <end position="63"/>
    </location>
</feature>
<evidence type="ECO:0000313" key="3">
    <source>
        <dbReference type="Proteomes" id="UP001523566"/>
    </source>
</evidence>
<proteinExistence type="predicted"/>
<dbReference type="Gene3D" id="1.10.1760.20">
    <property type="match status" value="1"/>
</dbReference>
<evidence type="ECO:0000256" key="1">
    <source>
        <dbReference type="SAM" id="Phobius"/>
    </source>
</evidence>
<dbReference type="InterPro" id="IPR024529">
    <property type="entry name" value="ECF_trnsprt_substrate-spec"/>
</dbReference>